<dbReference type="Proteomes" id="UP000683511">
    <property type="component" value="Chromosome"/>
</dbReference>
<dbReference type="KEGG" id="rsin:B6N60_02687"/>
<sequence length="35" mass="4248">MDIEHKYKKALHFGLLITCPRNYPLVFDFNHQPFN</sequence>
<organism evidence="1 2">
    <name type="scientific">Richelia sinica FACHB-800</name>
    <dbReference type="NCBI Taxonomy" id="1357546"/>
    <lineage>
        <taxon>Bacteria</taxon>
        <taxon>Bacillati</taxon>
        <taxon>Cyanobacteriota</taxon>
        <taxon>Cyanophyceae</taxon>
        <taxon>Nostocales</taxon>
        <taxon>Nostocaceae</taxon>
        <taxon>Richelia</taxon>
    </lineage>
</organism>
<proteinExistence type="predicted"/>
<evidence type="ECO:0000313" key="2">
    <source>
        <dbReference type="Proteomes" id="UP000683511"/>
    </source>
</evidence>
<dbReference type="EMBL" id="CP021056">
    <property type="protein sequence ID" value="QXE23985.1"/>
    <property type="molecule type" value="Genomic_DNA"/>
</dbReference>
<gene>
    <name evidence="1" type="ORF">B6N60_02687</name>
</gene>
<name>A0A975Y589_9NOST</name>
<keyword evidence="2" id="KW-1185">Reference proteome</keyword>
<dbReference type="AlphaFoldDB" id="A0A975Y589"/>
<accession>A0A975Y589</accession>
<protein>
    <submittedName>
        <fullName evidence="1">Uncharacterized protein</fullName>
    </submittedName>
</protein>
<reference evidence="1" key="1">
    <citation type="submission" date="2017-04" db="EMBL/GenBank/DDBJ databases">
        <title>Genome deletions in a multicellular cyanobacterial endosymbiont for morphological adaptation in marine diatoms.</title>
        <authorList>
            <person name="Wang Y."/>
            <person name="Gao H."/>
            <person name="Li R."/>
            <person name="Xu X."/>
        </authorList>
    </citation>
    <scope>NUCLEOTIDE SEQUENCE</scope>
    <source>
        <strain evidence="1">FACHB 800</strain>
    </source>
</reference>
<evidence type="ECO:0000313" key="1">
    <source>
        <dbReference type="EMBL" id="QXE23985.1"/>
    </source>
</evidence>